<dbReference type="EMBL" id="VNHT01000070">
    <property type="protein sequence ID" value="TYP78625.1"/>
    <property type="molecule type" value="Genomic_DNA"/>
</dbReference>
<organism evidence="1 2">
    <name type="scientific">Nitrosomonas communis</name>
    <dbReference type="NCBI Taxonomy" id="44574"/>
    <lineage>
        <taxon>Bacteria</taxon>
        <taxon>Pseudomonadati</taxon>
        <taxon>Pseudomonadota</taxon>
        <taxon>Betaproteobacteria</taxon>
        <taxon>Nitrosomonadales</taxon>
        <taxon>Nitrosomonadaceae</taxon>
        <taxon>Nitrosomonas</taxon>
    </lineage>
</organism>
<gene>
    <name evidence="1" type="ORF">BCL69_10709</name>
</gene>
<name>A0A5D3Y844_9PROT</name>
<evidence type="ECO:0000313" key="2">
    <source>
        <dbReference type="Proteomes" id="UP000324176"/>
    </source>
</evidence>
<protein>
    <submittedName>
        <fullName evidence="1">Uncharacterized protein</fullName>
    </submittedName>
</protein>
<comment type="caution">
    <text evidence="1">The sequence shown here is derived from an EMBL/GenBank/DDBJ whole genome shotgun (WGS) entry which is preliminary data.</text>
</comment>
<dbReference type="Proteomes" id="UP000324176">
    <property type="component" value="Unassembled WGS sequence"/>
</dbReference>
<accession>A0A5D3Y844</accession>
<proteinExistence type="predicted"/>
<evidence type="ECO:0000313" key="1">
    <source>
        <dbReference type="EMBL" id="TYP78625.1"/>
    </source>
</evidence>
<reference evidence="1 2" key="1">
    <citation type="submission" date="2019-07" db="EMBL/GenBank/DDBJ databases">
        <title>Active sludge and wastewater microbial communities from Klosterneuburg, Austria.</title>
        <authorList>
            <person name="Wagner M."/>
        </authorList>
    </citation>
    <scope>NUCLEOTIDE SEQUENCE [LARGE SCALE GENOMIC DNA]</scope>
    <source>
        <strain evidence="1 2">Nm2</strain>
    </source>
</reference>
<dbReference type="AlphaFoldDB" id="A0A5D3Y844"/>
<sequence>MAFGQITLETVEIFSSKGLGLCRLDCQTGQMAIILAISLPHGRFDFRFFIRRHELS</sequence>